<dbReference type="EMBL" id="CP018176">
    <property type="protein sequence ID" value="AUJ29605.1"/>
    <property type="molecule type" value="Genomic_DNA"/>
</dbReference>
<protein>
    <recommendedName>
        <fullName evidence="3">Phage protein</fullName>
    </recommendedName>
</protein>
<evidence type="ECO:0000313" key="1">
    <source>
        <dbReference type="EMBL" id="AUJ29605.1"/>
    </source>
</evidence>
<organism evidence="1 2">
    <name type="scientific">Liquorilactobacillus hordei</name>
    <dbReference type="NCBI Taxonomy" id="468911"/>
    <lineage>
        <taxon>Bacteria</taxon>
        <taxon>Bacillati</taxon>
        <taxon>Bacillota</taxon>
        <taxon>Bacilli</taxon>
        <taxon>Lactobacillales</taxon>
        <taxon>Lactobacillaceae</taxon>
        <taxon>Liquorilactobacillus</taxon>
    </lineage>
</organism>
<name>A0A3S6QTJ8_9LACO</name>
<evidence type="ECO:0008006" key="3">
    <source>
        <dbReference type="Google" id="ProtNLM"/>
    </source>
</evidence>
<dbReference type="AlphaFoldDB" id="A0A3S6QTJ8"/>
<accession>A0A3S6QTJ8</accession>
<reference evidence="1 2" key="1">
    <citation type="submission" date="2016-11" db="EMBL/GenBank/DDBJ databases">
        <title>Interaction between Lactobacillus species and yeast in water kefir.</title>
        <authorList>
            <person name="Behr J."/>
            <person name="Xu D."/>
            <person name="Vogel R.F."/>
        </authorList>
    </citation>
    <scope>NUCLEOTIDE SEQUENCE [LARGE SCALE GENOMIC DNA]</scope>
    <source>
        <strain evidence="1 2">TMW 1.1822</strain>
    </source>
</reference>
<dbReference type="Proteomes" id="UP000314960">
    <property type="component" value="Chromosome"/>
</dbReference>
<proteinExistence type="predicted"/>
<sequence>MTQNKLTDLNNHLFAELERLGDEGLAGAELAEEINRADAISNIASNVVENANLALKAAIAYDKREGADMRLPGMLETTQDSDSK</sequence>
<gene>
    <name evidence="1" type="ORF">BSQ49_04965</name>
</gene>
<dbReference type="KEGG" id="lhw:BSQ49_04965"/>
<dbReference type="RefSeq" id="WP_141053188.1">
    <property type="nucleotide sequence ID" value="NZ_CP018176.1"/>
</dbReference>
<evidence type="ECO:0000313" key="2">
    <source>
        <dbReference type="Proteomes" id="UP000314960"/>
    </source>
</evidence>